<dbReference type="OrthoDB" id="1495896at2"/>
<evidence type="ECO:0000256" key="2">
    <source>
        <dbReference type="SAM" id="Phobius"/>
    </source>
</evidence>
<sequence>MTPPASRDRRPPLVPPHVAWPAFIVLLLAMSISAAVVTVLAARSDGGARLVETAPADTSASDPTDAR</sequence>
<dbReference type="AlphaFoldDB" id="A0A271IXU8"/>
<keyword evidence="2" id="KW-0812">Transmembrane</keyword>
<keyword evidence="2" id="KW-0472">Membrane</keyword>
<comment type="caution">
    <text evidence="3">The sequence shown here is derived from an EMBL/GenBank/DDBJ whole genome shotgun (WGS) entry which is preliminary data.</text>
</comment>
<name>A0A271IXU8_9BACT</name>
<evidence type="ECO:0000313" key="4">
    <source>
        <dbReference type="Proteomes" id="UP000216339"/>
    </source>
</evidence>
<organism evidence="3 4">
    <name type="scientific">Rubrivirga marina</name>
    <dbReference type="NCBI Taxonomy" id="1196024"/>
    <lineage>
        <taxon>Bacteria</taxon>
        <taxon>Pseudomonadati</taxon>
        <taxon>Rhodothermota</taxon>
        <taxon>Rhodothermia</taxon>
        <taxon>Rhodothermales</taxon>
        <taxon>Rubricoccaceae</taxon>
        <taxon>Rubrivirga</taxon>
    </lineage>
</organism>
<evidence type="ECO:0000256" key="1">
    <source>
        <dbReference type="SAM" id="MobiDB-lite"/>
    </source>
</evidence>
<feature type="region of interest" description="Disordered" evidence="1">
    <location>
        <begin position="48"/>
        <end position="67"/>
    </location>
</feature>
<keyword evidence="4" id="KW-1185">Reference proteome</keyword>
<dbReference type="Proteomes" id="UP000216339">
    <property type="component" value="Unassembled WGS sequence"/>
</dbReference>
<gene>
    <name evidence="3" type="ORF">BSZ37_05360</name>
</gene>
<feature type="compositionally biased region" description="Polar residues" evidence="1">
    <location>
        <begin position="56"/>
        <end position="67"/>
    </location>
</feature>
<proteinExistence type="predicted"/>
<protein>
    <submittedName>
        <fullName evidence="3">Uncharacterized protein</fullName>
    </submittedName>
</protein>
<evidence type="ECO:0000313" key="3">
    <source>
        <dbReference type="EMBL" id="PAP75907.1"/>
    </source>
</evidence>
<dbReference type="RefSeq" id="WP_095509551.1">
    <property type="nucleotide sequence ID" value="NZ_MQWD01000001.1"/>
</dbReference>
<keyword evidence="2" id="KW-1133">Transmembrane helix</keyword>
<dbReference type="EMBL" id="MQWD01000001">
    <property type="protein sequence ID" value="PAP75907.1"/>
    <property type="molecule type" value="Genomic_DNA"/>
</dbReference>
<feature type="transmembrane region" description="Helical" evidence="2">
    <location>
        <begin position="20"/>
        <end position="42"/>
    </location>
</feature>
<reference evidence="3 4" key="1">
    <citation type="submission" date="2016-11" db="EMBL/GenBank/DDBJ databases">
        <title>Study of marine rhodopsin-containing bacteria.</title>
        <authorList>
            <person name="Yoshizawa S."/>
            <person name="Kumagai Y."/>
            <person name="Kogure K."/>
        </authorList>
    </citation>
    <scope>NUCLEOTIDE SEQUENCE [LARGE SCALE GENOMIC DNA]</scope>
    <source>
        <strain evidence="3 4">SAORIC-28</strain>
    </source>
</reference>
<accession>A0A271IXU8</accession>